<dbReference type="EMBL" id="CBTK010000041">
    <property type="protein sequence ID" value="CDH43803.1"/>
    <property type="molecule type" value="Genomic_DNA"/>
</dbReference>
<accession>A0A7U7G8Z9</accession>
<dbReference type="Proteomes" id="UP000019184">
    <property type="component" value="Unassembled WGS sequence"/>
</dbReference>
<evidence type="ECO:0000313" key="1">
    <source>
        <dbReference type="EMBL" id="CDH43803.1"/>
    </source>
</evidence>
<comment type="caution">
    <text evidence="1">The sequence shown here is derived from an EMBL/GenBank/DDBJ whole genome shotgun (WGS) entry which is preliminary data.</text>
</comment>
<dbReference type="RefSeq" id="WP_034430865.1">
    <property type="nucleotide sequence ID" value="NZ_CBTK010000041.1"/>
</dbReference>
<gene>
    <name evidence="1" type="ORF">BN874_1350001</name>
</gene>
<sequence length="128" mass="14254">MRVSPAAVGKACKSGRLSVIDGKWLDEKVAEIQWDANRQRLAPLPRMPPRTAIAPDDDEIDWDVEHTGIWITLIWNRAAVPASARNWLELATAAPADPRLLKRITALLGDIADCVNRMKNPEHEPADM</sequence>
<reference evidence="1 2" key="1">
    <citation type="journal article" date="2014" name="ISME J.">
        <title>Candidatus Competibacter-lineage genomes retrieved from metagenomes reveal functional metabolic diversity.</title>
        <authorList>
            <person name="McIlroy S.J."/>
            <person name="Albertsen M."/>
            <person name="Andresen E.K."/>
            <person name="Saunders A.M."/>
            <person name="Kristiansen R."/>
            <person name="Stokholm-Bjerregaard M."/>
            <person name="Nielsen K.L."/>
            <person name="Nielsen P.H."/>
        </authorList>
    </citation>
    <scope>NUCLEOTIDE SEQUENCE [LARGE SCALE GENOMIC DNA]</scope>
    <source>
        <strain evidence="1 2">Run_B_J11</strain>
    </source>
</reference>
<proteinExistence type="predicted"/>
<name>A0A7U7G8Z9_9GAMM</name>
<organism evidence="1 2">
    <name type="scientific">Candidatus Contendobacter odensis Run_B_J11</name>
    <dbReference type="NCBI Taxonomy" id="1400861"/>
    <lineage>
        <taxon>Bacteria</taxon>
        <taxon>Pseudomonadati</taxon>
        <taxon>Pseudomonadota</taxon>
        <taxon>Gammaproteobacteria</taxon>
        <taxon>Candidatus Competibacteraceae</taxon>
        <taxon>Candidatus Contendibacter</taxon>
    </lineage>
</organism>
<protein>
    <submittedName>
        <fullName evidence="1">Uncharacterized protein</fullName>
    </submittedName>
</protein>
<dbReference type="AlphaFoldDB" id="A0A7U7G8Z9"/>
<evidence type="ECO:0000313" key="2">
    <source>
        <dbReference type="Proteomes" id="UP000019184"/>
    </source>
</evidence>
<keyword evidence="2" id="KW-1185">Reference proteome</keyword>